<organism evidence="2 3">
    <name type="scientific">Synaphobranchus kaupii</name>
    <name type="common">Kaup's arrowtooth eel</name>
    <dbReference type="NCBI Taxonomy" id="118154"/>
    <lineage>
        <taxon>Eukaryota</taxon>
        <taxon>Metazoa</taxon>
        <taxon>Chordata</taxon>
        <taxon>Craniata</taxon>
        <taxon>Vertebrata</taxon>
        <taxon>Euteleostomi</taxon>
        <taxon>Actinopterygii</taxon>
        <taxon>Neopterygii</taxon>
        <taxon>Teleostei</taxon>
        <taxon>Anguilliformes</taxon>
        <taxon>Synaphobranchidae</taxon>
        <taxon>Synaphobranchus</taxon>
    </lineage>
</organism>
<keyword evidence="3" id="KW-1185">Reference proteome</keyword>
<dbReference type="AlphaFoldDB" id="A0A9Q1E961"/>
<protein>
    <submittedName>
        <fullName evidence="2">Uncharacterized protein</fullName>
    </submittedName>
</protein>
<accession>A0A9Q1E961</accession>
<evidence type="ECO:0000256" key="1">
    <source>
        <dbReference type="SAM" id="MobiDB-lite"/>
    </source>
</evidence>
<sequence length="90" mass="9039">MGEGKTPTPASAGVWGCRNDAPVGPAAIVCRLQAMGARRTPRKPQIRAPASRGTGSPDPPAAITAGGGGRGTLKLSGGCLQGVRSTFSRR</sequence>
<proteinExistence type="predicted"/>
<dbReference type="Proteomes" id="UP001152622">
    <property type="component" value="Chromosome 21"/>
</dbReference>
<evidence type="ECO:0000313" key="2">
    <source>
        <dbReference type="EMBL" id="KAJ8334549.1"/>
    </source>
</evidence>
<name>A0A9Q1E961_SYNKA</name>
<dbReference type="EMBL" id="JAINUF010000021">
    <property type="protein sequence ID" value="KAJ8334549.1"/>
    <property type="molecule type" value="Genomic_DNA"/>
</dbReference>
<comment type="caution">
    <text evidence="2">The sequence shown here is derived from an EMBL/GenBank/DDBJ whole genome shotgun (WGS) entry which is preliminary data.</text>
</comment>
<reference evidence="2" key="1">
    <citation type="journal article" date="2023" name="Science">
        <title>Genome structures resolve the early diversification of teleost fishes.</title>
        <authorList>
            <person name="Parey E."/>
            <person name="Louis A."/>
            <person name="Montfort J."/>
            <person name="Bouchez O."/>
            <person name="Roques C."/>
            <person name="Iampietro C."/>
            <person name="Lluch J."/>
            <person name="Castinel A."/>
            <person name="Donnadieu C."/>
            <person name="Desvignes T."/>
            <person name="Floi Bucao C."/>
            <person name="Jouanno E."/>
            <person name="Wen M."/>
            <person name="Mejri S."/>
            <person name="Dirks R."/>
            <person name="Jansen H."/>
            <person name="Henkel C."/>
            <person name="Chen W.J."/>
            <person name="Zahm M."/>
            <person name="Cabau C."/>
            <person name="Klopp C."/>
            <person name="Thompson A.W."/>
            <person name="Robinson-Rechavi M."/>
            <person name="Braasch I."/>
            <person name="Lecointre G."/>
            <person name="Bobe J."/>
            <person name="Postlethwait J.H."/>
            <person name="Berthelot C."/>
            <person name="Roest Crollius H."/>
            <person name="Guiguen Y."/>
        </authorList>
    </citation>
    <scope>NUCLEOTIDE SEQUENCE</scope>
    <source>
        <strain evidence="2">WJC10195</strain>
    </source>
</reference>
<feature type="region of interest" description="Disordered" evidence="1">
    <location>
        <begin position="35"/>
        <end position="90"/>
    </location>
</feature>
<gene>
    <name evidence="2" type="ORF">SKAU_G00401880</name>
</gene>
<evidence type="ECO:0000313" key="3">
    <source>
        <dbReference type="Proteomes" id="UP001152622"/>
    </source>
</evidence>